<evidence type="ECO:0000256" key="4">
    <source>
        <dbReference type="ARBA" id="ARBA00022692"/>
    </source>
</evidence>
<dbReference type="CDD" id="cd06261">
    <property type="entry name" value="TM_PBP2"/>
    <property type="match status" value="1"/>
</dbReference>
<dbReference type="Pfam" id="PF19300">
    <property type="entry name" value="BPD_transp_1_N"/>
    <property type="match status" value="1"/>
</dbReference>
<dbReference type="Gene3D" id="1.10.3720.10">
    <property type="entry name" value="MetI-like"/>
    <property type="match status" value="1"/>
</dbReference>
<feature type="transmembrane region" description="Helical" evidence="7">
    <location>
        <begin position="307"/>
        <end position="329"/>
    </location>
</feature>
<dbReference type="Pfam" id="PF00528">
    <property type="entry name" value="BPD_transp_1"/>
    <property type="match status" value="1"/>
</dbReference>
<evidence type="ECO:0000256" key="7">
    <source>
        <dbReference type="RuleBase" id="RU363032"/>
    </source>
</evidence>
<feature type="transmembrane region" description="Helical" evidence="7">
    <location>
        <begin position="134"/>
        <end position="156"/>
    </location>
</feature>
<gene>
    <name evidence="9" type="ORF">ACFQ2V_04220</name>
</gene>
<dbReference type="InterPro" id="IPR035906">
    <property type="entry name" value="MetI-like_sf"/>
</dbReference>
<dbReference type="InterPro" id="IPR000515">
    <property type="entry name" value="MetI-like"/>
</dbReference>
<comment type="similarity">
    <text evidence="7">Belongs to the binding-protein-dependent transport system permease family.</text>
</comment>
<evidence type="ECO:0000256" key="3">
    <source>
        <dbReference type="ARBA" id="ARBA00022475"/>
    </source>
</evidence>
<feature type="transmembrane region" description="Helical" evidence="7">
    <location>
        <begin position="101"/>
        <end position="122"/>
    </location>
</feature>
<keyword evidence="4 7" id="KW-0812">Transmembrane</keyword>
<dbReference type="PANTHER" id="PTHR43163:SF6">
    <property type="entry name" value="DIPEPTIDE TRANSPORT SYSTEM PERMEASE PROTEIN DPPB-RELATED"/>
    <property type="match status" value="1"/>
</dbReference>
<comment type="subcellular location">
    <subcellularLocation>
        <location evidence="1 7">Cell membrane</location>
        <topology evidence="1 7">Multi-pass membrane protein</topology>
    </subcellularLocation>
</comment>
<keyword evidence="3" id="KW-1003">Cell membrane</keyword>
<keyword evidence="6 7" id="KW-0472">Membrane</keyword>
<dbReference type="PANTHER" id="PTHR43163">
    <property type="entry name" value="DIPEPTIDE TRANSPORT SYSTEM PERMEASE PROTEIN DPPB-RELATED"/>
    <property type="match status" value="1"/>
</dbReference>
<comment type="caution">
    <text evidence="9">The sequence shown here is derived from an EMBL/GenBank/DDBJ whole genome shotgun (WGS) entry which is preliminary data.</text>
</comment>
<name>A0ABW3MTU9_9MICO</name>
<evidence type="ECO:0000256" key="2">
    <source>
        <dbReference type="ARBA" id="ARBA00022448"/>
    </source>
</evidence>
<dbReference type="RefSeq" id="WP_386050997.1">
    <property type="nucleotide sequence ID" value="NZ_JBHTKH010000001.1"/>
</dbReference>
<feature type="domain" description="ABC transmembrane type-1" evidence="8">
    <location>
        <begin position="95"/>
        <end position="326"/>
    </location>
</feature>
<evidence type="ECO:0000313" key="9">
    <source>
        <dbReference type="EMBL" id="MFD1053503.1"/>
    </source>
</evidence>
<dbReference type="SUPFAM" id="SSF161098">
    <property type="entry name" value="MetI-like"/>
    <property type="match status" value="1"/>
</dbReference>
<dbReference type="InterPro" id="IPR045621">
    <property type="entry name" value="BPD_transp_1_N"/>
</dbReference>
<organism evidence="9 10">
    <name type="scientific">Terrabacter terrigena</name>
    <dbReference type="NCBI Taxonomy" id="574718"/>
    <lineage>
        <taxon>Bacteria</taxon>
        <taxon>Bacillati</taxon>
        <taxon>Actinomycetota</taxon>
        <taxon>Actinomycetes</taxon>
        <taxon>Micrococcales</taxon>
        <taxon>Intrasporangiaceae</taxon>
        <taxon>Terrabacter</taxon>
    </lineage>
</organism>
<dbReference type="PROSITE" id="PS50928">
    <property type="entry name" value="ABC_TM1"/>
    <property type="match status" value="1"/>
</dbReference>
<keyword evidence="10" id="KW-1185">Reference proteome</keyword>
<evidence type="ECO:0000259" key="8">
    <source>
        <dbReference type="PROSITE" id="PS50928"/>
    </source>
</evidence>
<evidence type="ECO:0000313" key="10">
    <source>
        <dbReference type="Proteomes" id="UP001597046"/>
    </source>
</evidence>
<feature type="transmembrane region" description="Helical" evidence="7">
    <location>
        <begin position="199"/>
        <end position="219"/>
    </location>
</feature>
<proteinExistence type="inferred from homology"/>
<feature type="transmembrane region" description="Helical" evidence="7">
    <location>
        <begin position="257"/>
        <end position="279"/>
    </location>
</feature>
<dbReference type="Proteomes" id="UP001597046">
    <property type="component" value="Unassembled WGS sequence"/>
</dbReference>
<keyword evidence="2 7" id="KW-0813">Transport</keyword>
<feature type="transmembrane region" description="Helical" evidence="7">
    <location>
        <begin position="12"/>
        <end position="30"/>
    </location>
</feature>
<reference evidence="10" key="1">
    <citation type="journal article" date="2019" name="Int. J. Syst. Evol. Microbiol.">
        <title>The Global Catalogue of Microorganisms (GCM) 10K type strain sequencing project: providing services to taxonomists for standard genome sequencing and annotation.</title>
        <authorList>
            <consortium name="The Broad Institute Genomics Platform"/>
            <consortium name="The Broad Institute Genome Sequencing Center for Infectious Disease"/>
            <person name="Wu L."/>
            <person name="Ma J."/>
        </authorList>
    </citation>
    <scope>NUCLEOTIDE SEQUENCE [LARGE SCALE GENOMIC DNA]</scope>
    <source>
        <strain evidence="10">CCUG 57508</strain>
    </source>
</reference>
<dbReference type="EMBL" id="JBHTKH010000001">
    <property type="protein sequence ID" value="MFD1053503.1"/>
    <property type="molecule type" value="Genomic_DNA"/>
</dbReference>
<evidence type="ECO:0000256" key="5">
    <source>
        <dbReference type="ARBA" id="ARBA00022989"/>
    </source>
</evidence>
<sequence>MNRFLLRRTLTTLITLFGIVTVVFFLVRVLPGDAAVLRAGPYADPARLAQVRAQYGLDRPLLEQYGTYLAGVLRGDLGTSTVSSSSVTYELMGRMPASLEIGLYAVVLACLIGIPIGVLAASREGGWIDRVVRLVAAAGSAMALFWLGLLLIYFLFYRLRWFPGPVGRLPSGVDPPATVTGMYTVDALLEGRPDVAWQAARALMLPVLTLVIVLVAPILKMVRGSMTEVLATDYVRTARAMGLSRWEVLFRDGLRNAMLPVITAIGIVFGYMLGGNIIVETLFSWPGVGRYANQAIKNHDLDALQGFVIFVGVLYVLLNVVIDICYGLLDPRIRLGRRSS</sequence>
<evidence type="ECO:0000256" key="1">
    <source>
        <dbReference type="ARBA" id="ARBA00004651"/>
    </source>
</evidence>
<accession>A0ABW3MTU9</accession>
<evidence type="ECO:0000256" key="6">
    <source>
        <dbReference type="ARBA" id="ARBA00023136"/>
    </source>
</evidence>
<protein>
    <submittedName>
        <fullName evidence="9">ABC transporter permease</fullName>
    </submittedName>
</protein>
<keyword evidence="5 7" id="KW-1133">Transmembrane helix</keyword>